<reference evidence="1" key="1">
    <citation type="journal article" date="2011" name="Genome Biol.">
        <title>The draft genome of the carcinogenic human liver fluke Clonorchis sinensis.</title>
        <authorList>
            <person name="Wang X."/>
            <person name="Chen W."/>
            <person name="Huang Y."/>
            <person name="Sun J."/>
            <person name="Men J."/>
            <person name="Liu H."/>
            <person name="Luo F."/>
            <person name="Guo L."/>
            <person name="Lv X."/>
            <person name="Deng C."/>
            <person name="Zhou C."/>
            <person name="Fan Y."/>
            <person name="Li X."/>
            <person name="Huang L."/>
            <person name="Hu Y."/>
            <person name="Liang C."/>
            <person name="Hu X."/>
            <person name="Xu J."/>
            <person name="Yu X."/>
        </authorList>
    </citation>
    <scope>NUCLEOTIDE SEQUENCE [LARGE SCALE GENOMIC DNA]</scope>
    <source>
        <strain evidence="1">Henan</strain>
    </source>
</reference>
<protein>
    <submittedName>
        <fullName evidence="1">Uncharacterized protein</fullName>
    </submittedName>
</protein>
<name>G7YV59_CLOSI</name>
<evidence type="ECO:0000313" key="2">
    <source>
        <dbReference type="Proteomes" id="UP000008909"/>
    </source>
</evidence>
<evidence type="ECO:0000313" key="1">
    <source>
        <dbReference type="EMBL" id="GAA56839.1"/>
    </source>
</evidence>
<reference key="2">
    <citation type="submission" date="2011-10" db="EMBL/GenBank/DDBJ databases">
        <title>The genome and transcriptome sequence of Clonorchis sinensis provide insights into the carcinogenic liver fluke.</title>
        <authorList>
            <person name="Wang X."/>
            <person name="Huang Y."/>
            <person name="Chen W."/>
            <person name="Liu H."/>
            <person name="Guo L."/>
            <person name="Chen Y."/>
            <person name="Luo F."/>
            <person name="Zhou W."/>
            <person name="Sun J."/>
            <person name="Mao Q."/>
            <person name="Liang P."/>
            <person name="Zhou C."/>
            <person name="Tian Y."/>
            <person name="Men J."/>
            <person name="Lv X."/>
            <person name="Huang L."/>
            <person name="Zhou J."/>
            <person name="Hu Y."/>
            <person name="Li R."/>
            <person name="Zhang F."/>
            <person name="Lei H."/>
            <person name="Li X."/>
            <person name="Hu X."/>
            <person name="Liang C."/>
            <person name="Xu J."/>
            <person name="Wu Z."/>
            <person name="Yu X."/>
        </authorList>
    </citation>
    <scope>NUCLEOTIDE SEQUENCE</scope>
    <source>
        <strain>Henan</strain>
    </source>
</reference>
<proteinExistence type="predicted"/>
<dbReference type="AlphaFoldDB" id="G7YV59"/>
<dbReference type="Proteomes" id="UP000008909">
    <property type="component" value="Unassembled WGS sequence"/>
</dbReference>
<organism evidence="1 2">
    <name type="scientific">Clonorchis sinensis</name>
    <name type="common">Chinese liver fluke</name>
    <dbReference type="NCBI Taxonomy" id="79923"/>
    <lineage>
        <taxon>Eukaryota</taxon>
        <taxon>Metazoa</taxon>
        <taxon>Spiralia</taxon>
        <taxon>Lophotrochozoa</taxon>
        <taxon>Platyhelminthes</taxon>
        <taxon>Trematoda</taxon>
        <taxon>Digenea</taxon>
        <taxon>Opisthorchiida</taxon>
        <taxon>Opisthorchiata</taxon>
        <taxon>Opisthorchiidae</taxon>
        <taxon>Clonorchis</taxon>
    </lineage>
</organism>
<keyword evidence="2" id="KW-1185">Reference proteome</keyword>
<sequence>MLHELRRNSFSLLRSYMMRYACVHCSLPSLRLVVVVFIEKFRGQISVSIKDVREKPKKSFLYFMNAGYVRRVSREFCIHNTKAQFGKHTEYEPDDSSSTQAHIFAFVISVCRVHIINERNSTGRFRQGVNSSSGPDFQNAELRLNERLPYATADYVFESLANRWLCVHISLRNVSAKQLPTQYWAEKFGWIGLPWYFKDRYLTQRTYTRLISLFSVVFDKYNNSENAKLRRFLRVMVFLMTRYVFIVYAPQRSSKTNLYIEFVLGCTSYLNCKRFVDISRTRQRKTAKRTY</sequence>
<dbReference type="EMBL" id="DF144405">
    <property type="protein sequence ID" value="GAA56839.1"/>
    <property type="molecule type" value="Genomic_DNA"/>
</dbReference>
<accession>G7YV59</accession>
<gene>
    <name evidence="1" type="ORF">CLF_111641</name>
</gene>